<dbReference type="EMBL" id="BJYS01000002">
    <property type="protein sequence ID" value="GEO02794.1"/>
    <property type="molecule type" value="Genomic_DNA"/>
</dbReference>
<dbReference type="OrthoDB" id="6399635at2"/>
<dbReference type="PROSITE" id="PS51257">
    <property type="entry name" value="PROKAR_LIPOPROTEIN"/>
    <property type="match status" value="1"/>
</dbReference>
<comment type="caution">
    <text evidence="3">The sequence shown here is derived from an EMBL/GenBank/DDBJ whole genome shotgun (WGS) entry which is preliminary data.</text>
</comment>
<evidence type="ECO:0000256" key="1">
    <source>
        <dbReference type="SAM" id="SignalP"/>
    </source>
</evidence>
<reference evidence="3 4" key="1">
    <citation type="submission" date="2019-07" db="EMBL/GenBank/DDBJ databases">
        <title>Whole genome shotgun sequence of Adhaeribacter aerolatus NBRC 106133.</title>
        <authorList>
            <person name="Hosoyama A."/>
            <person name="Uohara A."/>
            <person name="Ohji S."/>
            <person name="Ichikawa N."/>
        </authorList>
    </citation>
    <scope>NUCLEOTIDE SEQUENCE [LARGE SCALE GENOMIC DNA]</scope>
    <source>
        <strain evidence="3 4">NBRC 106133</strain>
    </source>
</reference>
<evidence type="ECO:0000313" key="3">
    <source>
        <dbReference type="EMBL" id="GEO02794.1"/>
    </source>
</evidence>
<dbReference type="PROSITE" id="PS51352">
    <property type="entry name" value="THIOREDOXIN_2"/>
    <property type="match status" value="1"/>
</dbReference>
<dbReference type="PANTHER" id="PTHR42852">
    <property type="entry name" value="THIOL:DISULFIDE INTERCHANGE PROTEIN DSBE"/>
    <property type="match status" value="1"/>
</dbReference>
<gene>
    <name evidence="3" type="ORF">AAE02nite_04580</name>
</gene>
<evidence type="ECO:0000313" key="4">
    <source>
        <dbReference type="Proteomes" id="UP000321532"/>
    </source>
</evidence>
<dbReference type="AlphaFoldDB" id="A0A512ASV1"/>
<dbReference type="InterPro" id="IPR013766">
    <property type="entry name" value="Thioredoxin_domain"/>
</dbReference>
<accession>A0A512ASV1</accession>
<dbReference type="RefSeq" id="WP_146894837.1">
    <property type="nucleotide sequence ID" value="NZ_BJYS01000002.1"/>
</dbReference>
<organism evidence="3 4">
    <name type="scientific">Adhaeribacter aerolatus</name>
    <dbReference type="NCBI Taxonomy" id="670289"/>
    <lineage>
        <taxon>Bacteria</taxon>
        <taxon>Pseudomonadati</taxon>
        <taxon>Bacteroidota</taxon>
        <taxon>Cytophagia</taxon>
        <taxon>Cytophagales</taxon>
        <taxon>Hymenobacteraceae</taxon>
        <taxon>Adhaeribacter</taxon>
    </lineage>
</organism>
<name>A0A512ASV1_9BACT</name>
<keyword evidence="1" id="KW-0732">Signal</keyword>
<dbReference type="GO" id="GO:0016209">
    <property type="term" value="F:antioxidant activity"/>
    <property type="evidence" value="ECO:0007669"/>
    <property type="project" value="InterPro"/>
</dbReference>
<protein>
    <recommendedName>
        <fullName evidence="2">Thioredoxin domain-containing protein</fullName>
    </recommendedName>
</protein>
<dbReference type="PANTHER" id="PTHR42852:SF13">
    <property type="entry name" value="PROTEIN DIPZ"/>
    <property type="match status" value="1"/>
</dbReference>
<dbReference type="InterPro" id="IPR036249">
    <property type="entry name" value="Thioredoxin-like_sf"/>
</dbReference>
<dbReference type="Gene3D" id="3.40.30.10">
    <property type="entry name" value="Glutaredoxin"/>
    <property type="match status" value="1"/>
</dbReference>
<proteinExistence type="predicted"/>
<dbReference type="Pfam" id="PF14289">
    <property type="entry name" value="DUF4369"/>
    <property type="match status" value="1"/>
</dbReference>
<sequence length="401" mass="45690">MKNFLYAAAFMLILGLVSCSKKISVTNSNMTKPSIQANIQGLGNDTILVLYHKILNPADFDESVKDTIVAQNGRFTYDLAIEEPVLLYLMPQKAIITRADGRPFWAKEKSIVVLVGYGDKIEITGELYEYYTDYEVKGSEFNEYYTQVRKSYITAAAEAVKLELELDAQMAGKANGDVINVLFQKRNDINKISRLAQLEFIKNNPEKELSAYYLTLQPLDTIEKYYSALAPDVREGMFQRMLDDKLNTLKKLRRTEAAELAVKEGEVAPDFKLGGLYGEFSLNAVKSKYIVLDFWASWCAPCIKGLARMKEYYWQYQNQAEFIGINCNESEEKWREAVEKHELPWPQVIDTADINESVAINYGVKAFPTKCILNAGKKIMGRFVGEEEDFYKKLDEVLGNK</sequence>
<feature type="domain" description="Thioredoxin" evidence="2">
    <location>
        <begin position="262"/>
        <end position="399"/>
    </location>
</feature>
<keyword evidence="4" id="KW-1185">Reference proteome</keyword>
<feature type="signal peptide" evidence="1">
    <location>
        <begin position="1"/>
        <end position="23"/>
    </location>
</feature>
<dbReference type="GO" id="GO:0016491">
    <property type="term" value="F:oxidoreductase activity"/>
    <property type="evidence" value="ECO:0007669"/>
    <property type="project" value="InterPro"/>
</dbReference>
<dbReference type="InterPro" id="IPR000866">
    <property type="entry name" value="AhpC/TSA"/>
</dbReference>
<dbReference type="Pfam" id="PF00578">
    <property type="entry name" value="AhpC-TSA"/>
    <property type="match status" value="1"/>
</dbReference>
<dbReference type="Proteomes" id="UP000321532">
    <property type="component" value="Unassembled WGS sequence"/>
</dbReference>
<evidence type="ECO:0000259" key="2">
    <source>
        <dbReference type="PROSITE" id="PS51352"/>
    </source>
</evidence>
<dbReference type="SUPFAM" id="SSF52833">
    <property type="entry name" value="Thioredoxin-like"/>
    <property type="match status" value="1"/>
</dbReference>
<dbReference type="InterPro" id="IPR050553">
    <property type="entry name" value="Thioredoxin_ResA/DsbE_sf"/>
</dbReference>
<dbReference type="InterPro" id="IPR025380">
    <property type="entry name" value="DUF4369"/>
</dbReference>
<dbReference type="CDD" id="cd02966">
    <property type="entry name" value="TlpA_like_family"/>
    <property type="match status" value="1"/>
</dbReference>
<feature type="chain" id="PRO_5022187014" description="Thioredoxin domain-containing protein" evidence="1">
    <location>
        <begin position="24"/>
        <end position="401"/>
    </location>
</feature>